<comment type="cofactor">
    <cofactor evidence="1">
        <name>[4Fe-4S] cluster</name>
        <dbReference type="ChEBI" id="CHEBI:49883"/>
    </cofactor>
</comment>
<reference evidence="7 8" key="1">
    <citation type="submission" date="2019-04" db="EMBL/GenBank/DDBJ databases">
        <title>Isolation and culture of sulfate reducing bacteria from the cold seep of the South China Sea.</title>
        <authorList>
            <person name="Sun C."/>
            <person name="Liu R."/>
        </authorList>
    </citation>
    <scope>NUCLEOTIDE SEQUENCE [LARGE SCALE GENOMIC DNA]</scope>
    <source>
        <strain evidence="7 8">CS1</strain>
    </source>
</reference>
<evidence type="ECO:0000256" key="1">
    <source>
        <dbReference type="ARBA" id="ARBA00001966"/>
    </source>
</evidence>
<evidence type="ECO:0000256" key="2">
    <source>
        <dbReference type="ARBA" id="ARBA00022691"/>
    </source>
</evidence>
<keyword evidence="5" id="KW-0411">Iron-sulfur</keyword>
<dbReference type="EMBL" id="CP039543">
    <property type="protein sequence ID" value="QJT07637.1"/>
    <property type="molecule type" value="Genomic_DNA"/>
</dbReference>
<dbReference type="SUPFAM" id="SSF102114">
    <property type="entry name" value="Radical SAM enzymes"/>
    <property type="match status" value="1"/>
</dbReference>
<dbReference type="Pfam" id="PF13186">
    <property type="entry name" value="SPASM"/>
    <property type="match status" value="1"/>
</dbReference>
<protein>
    <submittedName>
        <fullName evidence="7">Radical SAM protein</fullName>
    </submittedName>
</protein>
<dbReference type="InterPro" id="IPR050377">
    <property type="entry name" value="Radical_SAM_PqqE_MftC-like"/>
</dbReference>
<dbReference type="PROSITE" id="PS51918">
    <property type="entry name" value="RADICAL_SAM"/>
    <property type="match status" value="1"/>
</dbReference>
<evidence type="ECO:0000256" key="5">
    <source>
        <dbReference type="ARBA" id="ARBA00023014"/>
    </source>
</evidence>
<gene>
    <name evidence="7" type="ORF">E8L03_01285</name>
</gene>
<dbReference type="SMART" id="SM00729">
    <property type="entry name" value="Elp3"/>
    <property type="match status" value="1"/>
</dbReference>
<dbReference type="CDD" id="cd01335">
    <property type="entry name" value="Radical_SAM"/>
    <property type="match status" value="1"/>
</dbReference>
<keyword evidence="3" id="KW-0479">Metal-binding</keyword>
<accession>A0ABX6NAL8</accession>
<evidence type="ECO:0000313" key="8">
    <source>
        <dbReference type="Proteomes" id="UP000503251"/>
    </source>
</evidence>
<dbReference type="InterPro" id="IPR023885">
    <property type="entry name" value="4Fe4S-binding_SPASM_dom"/>
</dbReference>
<dbReference type="PANTHER" id="PTHR11228">
    <property type="entry name" value="RADICAL SAM DOMAIN PROTEIN"/>
    <property type="match status" value="1"/>
</dbReference>
<dbReference type="InterPro" id="IPR013785">
    <property type="entry name" value="Aldolase_TIM"/>
</dbReference>
<dbReference type="InterPro" id="IPR007197">
    <property type="entry name" value="rSAM"/>
</dbReference>
<name>A0ABX6NAL8_9BACT</name>
<dbReference type="SFLD" id="SFLDG01067">
    <property type="entry name" value="SPASM/twitch_domain_containing"/>
    <property type="match status" value="1"/>
</dbReference>
<evidence type="ECO:0000256" key="4">
    <source>
        <dbReference type="ARBA" id="ARBA00023004"/>
    </source>
</evidence>
<dbReference type="CDD" id="cd21109">
    <property type="entry name" value="SPASM"/>
    <property type="match status" value="1"/>
</dbReference>
<feature type="domain" description="Radical SAM core" evidence="6">
    <location>
        <begin position="51"/>
        <end position="270"/>
    </location>
</feature>
<proteinExistence type="predicted"/>
<dbReference type="PANTHER" id="PTHR11228:SF7">
    <property type="entry name" value="PQQA PEPTIDE CYCLASE"/>
    <property type="match status" value="1"/>
</dbReference>
<dbReference type="InterPro" id="IPR006638">
    <property type="entry name" value="Elp3/MiaA/NifB-like_rSAM"/>
</dbReference>
<keyword evidence="4" id="KW-0408">Iron</keyword>
<dbReference type="InterPro" id="IPR058240">
    <property type="entry name" value="rSAM_sf"/>
</dbReference>
<organism evidence="7 8">
    <name type="scientific">Oceanidesulfovibrio marinus</name>
    <dbReference type="NCBI Taxonomy" id="370038"/>
    <lineage>
        <taxon>Bacteria</taxon>
        <taxon>Pseudomonadati</taxon>
        <taxon>Thermodesulfobacteriota</taxon>
        <taxon>Desulfovibrionia</taxon>
        <taxon>Desulfovibrionales</taxon>
        <taxon>Desulfovibrionaceae</taxon>
        <taxon>Oceanidesulfovibrio</taxon>
    </lineage>
</organism>
<keyword evidence="8" id="KW-1185">Reference proteome</keyword>
<evidence type="ECO:0000313" key="7">
    <source>
        <dbReference type="EMBL" id="QJT07637.1"/>
    </source>
</evidence>
<dbReference type="SFLD" id="SFLDS00029">
    <property type="entry name" value="Radical_SAM"/>
    <property type="match status" value="1"/>
</dbReference>
<sequence length="379" mass="42602">MTCRWPRTCRWWWAICSPGCCRSGAMSSSQLSLDGHKLIYHPDRLADFLAGRDIRPLYAEISPNGHCNHRCLFCNFNYLGHKSFFPEGRMPELVKELAAAGVKGIVFAGAGEPTLHKDTFAAVHAAKEAGADVAMSTNGAMLTPEQINAMAEELTWVRFSISGGTPESYARVHRGRPGDFEKVLSNIARLREVRDRISSPITIGSQCVLLPENHEDIPALAATLKQRGAHYFVIKHFYPHNKNEYAPDMSFLTDEYLAGLQEMADSLTTDDFACILRSKDTLQRNRPYTQCHGLPFILYVREDGSLYSCFSHQDDPNTVLGDVGSTSFEDVWNADRKQQAFDYINNTIDKSQCQSNCRHNQINLWLDKLTPPPAHVNFI</sequence>
<dbReference type="Gene3D" id="3.20.20.70">
    <property type="entry name" value="Aldolase class I"/>
    <property type="match status" value="1"/>
</dbReference>
<evidence type="ECO:0000256" key="3">
    <source>
        <dbReference type="ARBA" id="ARBA00022723"/>
    </source>
</evidence>
<evidence type="ECO:0000259" key="6">
    <source>
        <dbReference type="PROSITE" id="PS51918"/>
    </source>
</evidence>
<dbReference type="Pfam" id="PF04055">
    <property type="entry name" value="Radical_SAM"/>
    <property type="match status" value="1"/>
</dbReference>
<dbReference type="Proteomes" id="UP000503251">
    <property type="component" value="Chromosome"/>
</dbReference>
<keyword evidence="2" id="KW-0949">S-adenosyl-L-methionine</keyword>